<dbReference type="RefSeq" id="WP_226102080.1">
    <property type="nucleotide sequence ID" value="NZ_CP162411.1"/>
</dbReference>
<evidence type="ECO:0000256" key="1">
    <source>
        <dbReference type="ARBA" id="ARBA00010211"/>
    </source>
</evidence>
<evidence type="ECO:0000256" key="3">
    <source>
        <dbReference type="ARBA" id="ARBA00051258"/>
    </source>
</evidence>
<name>A0AB39IJC7_9GAMM</name>
<dbReference type="Pfam" id="PF01557">
    <property type="entry name" value="FAA_hydrolase"/>
    <property type="match status" value="1"/>
</dbReference>
<proteinExistence type="inferred from homology"/>
<evidence type="ECO:0000259" key="8">
    <source>
        <dbReference type="Pfam" id="PF01557"/>
    </source>
</evidence>
<comment type="pathway">
    <text evidence="6">Aromatic compound metabolism; 4-hydroxyphenylacetate degradation; pyruvate and succinate semialdehyde from 4-hydroxyphenylacetate: step 4/7.</text>
</comment>
<dbReference type="GO" id="GO:0046872">
    <property type="term" value="F:metal ion binding"/>
    <property type="evidence" value="ECO:0007669"/>
    <property type="project" value="UniProtKB-KW"/>
</dbReference>
<dbReference type="InterPro" id="IPR011234">
    <property type="entry name" value="Fumarylacetoacetase-like_C"/>
</dbReference>
<comment type="catalytic activity">
    <reaction evidence="3">
        <text>(3E,5R)-5-carboxy-2-oxohept-3-enedioate + H(+) = (4Z)-2-oxohept-4-enedioate + CO2</text>
        <dbReference type="Rhea" id="RHEA:14397"/>
        <dbReference type="ChEBI" id="CHEBI:15378"/>
        <dbReference type="ChEBI" id="CHEBI:16526"/>
        <dbReference type="ChEBI" id="CHEBI:87491"/>
        <dbReference type="ChEBI" id="CHEBI:87507"/>
        <dbReference type="EC" id="4.1.1.68"/>
    </reaction>
</comment>
<dbReference type="PANTHER" id="PTHR42796">
    <property type="entry name" value="FUMARYLACETOACETATE HYDROLASE DOMAIN-CONTAINING PROTEIN 2A-RELATED"/>
    <property type="match status" value="1"/>
</dbReference>
<sequence length="284" mass="31329">MKICRYGNQGQEKPGVLDANNILRDLSGSVSDITPETLPIVLDLLKKEDDIARLPEVNGNPRLGSPLNTVSKFVAIGLNYLDHAKEANLAAPDEPVIFFKAPSCMSGPDDNIVIPPHSTKLDWEAELGIVIRREAKQVSHDDALNYVAGYCIVNDISDRGFQFQSSQWDKAKSCDTFGPVGPYIVTPDEVGDPQQLQIWLEVNGERRQDSHTSQMIFSVAHIVSYVSHYMTLKPGDIIATGTPAGVGLGMKPEPVWLKDGDRIRIHIEKLGYQNQLVTKQAVSR</sequence>
<keyword evidence="9" id="KW-0378">Hydrolase</keyword>
<organism evidence="9">
    <name type="scientific">Dickeya oryzae</name>
    <dbReference type="NCBI Taxonomy" id="1240404"/>
    <lineage>
        <taxon>Bacteria</taxon>
        <taxon>Pseudomonadati</taxon>
        <taxon>Pseudomonadota</taxon>
        <taxon>Gammaproteobacteria</taxon>
        <taxon>Enterobacterales</taxon>
        <taxon>Pectobacteriaceae</taxon>
        <taxon>Dickeya</taxon>
    </lineage>
</organism>
<dbReference type="SUPFAM" id="SSF56529">
    <property type="entry name" value="FAH"/>
    <property type="match status" value="1"/>
</dbReference>
<feature type="domain" description="Fumarylacetoacetase-like C-terminal" evidence="8">
    <location>
        <begin position="72"/>
        <end position="275"/>
    </location>
</feature>
<evidence type="ECO:0000256" key="7">
    <source>
        <dbReference type="ARBA" id="ARBA00060680"/>
    </source>
</evidence>
<dbReference type="GO" id="GO:0008704">
    <property type="term" value="F:5-carboxymethyl-2-hydroxymuconate delta-isomerase activity"/>
    <property type="evidence" value="ECO:0007669"/>
    <property type="project" value="UniProtKB-EC"/>
</dbReference>
<protein>
    <submittedName>
        <fullName evidence="9">Fumarylacetoacetate hydrolase family protein</fullName>
    </submittedName>
</protein>
<dbReference type="GO" id="GO:0019752">
    <property type="term" value="P:carboxylic acid metabolic process"/>
    <property type="evidence" value="ECO:0007669"/>
    <property type="project" value="UniProtKB-ARBA"/>
</dbReference>
<evidence type="ECO:0000256" key="5">
    <source>
        <dbReference type="ARBA" id="ARBA00057150"/>
    </source>
</evidence>
<evidence type="ECO:0000256" key="4">
    <source>
        <dbReference type="ARBA" id="ARBA00052790"/>
    </source>
</evidence>
<dbReference type="FunFam" id="3.90.850.10:FF:000002">
    <property type="entry name" value="2-hydroxyhepta-2,4-diene-1,7-dioate isomerase"/>
    <property type="match status" value="1"/>
</dbReference>
<dbReference type="PANTHER" id="PTHR42796:SF4">
    <property type="entry name" value="FUMARYLACETOACETATE HYDROLASE DOMAIN-CONTAINING PROTEIN 2A"/>
    <property type="match status" value="1"/>
</dbReference>
<dbReference type="InterPro" id="IPR051121">
    <property type="entry name" value="FAH"/>
</dbReference>
<dbReference type="GO" id="GO:0018800">
    <property type="term" value="F:5-oxopent-3-ene-1,2,5-tricarboxylate decarboxylase activity"/>
    <property type="evidence" value="ECO:0007669"/>
    <property type="project" value="UniProtKB-EC"/>
</dbReference>
<comment type="function">
    <text evidence="5">Decarboxylates OPET (5-oxo-pent-3-ene-1,2,5-tricarboxylic acid) into HHDD (2-hydroxy-hept-2,4-diene-1,7-dioate) and isomerizes it to OHED (2-oxo-hept-3-ene-1,7-dioate).</text>
</comment>
<dbReference type="Gene3D" id="3.90.850.10">
    <property type="entry name" value="Fumarylacetoacetase-like, C-terminal domain"/>
    <property type="match status" value="1"/>
</dbReference>
<accession>A0AB39IJC7</accession>
<reference evidence="9" key="1">
    <citation type="submission" date="2024-07" db="EMBL/GenBank/DDBJ databases">
        <authorList>
            <person name="Pedron J."/>
        </authorList>
    </citation>
    <scope>NUCLEOTIDE SEQUENCE</scope>
    <source>
        <strain evidence="9">A642-S2-A17</strain>
    </source>
</reference>
<gene>
    <name evidence="9" type="ORF">LF923_0006785</name>
</gene>
<evidence type="ECO:0000256" key="2">
    <source>
        <dbReference type="ARBA" id="ARBA00022723"/>
    </source>
</evidence>
<evidence type="ECO:0000256" key="6">
    <source>
        <dbReference type="ARBA" id="ARBA00060569"/>
    </source>
</evidence>
<comment type="similarity">
    <text evidence="1">Belongs to the FAH family.</text>
</comment>
<dbReference type="EMBL" id="CP162411">
    <property type="protein sequence ID" value="XDL15947.1"/>
    <property type="molecule type" value="Genomic_DNA"/>
</dbReference>
<keyword evidence="2" id="KW-0479">Metal-binding</keyword>
<comment type="catalytic activity">
    <reaction evidence="4">
        <text>(2E,4Z)-5-hydroxypenta-2,4-diene-1,2,5-tricarboxylate = (3E,5R)-5-carboxy-2-oxohept-3-enedioate</text>
        <dbReference type="Rhea" id="RHEA:18813"/>
        <dbReference type="ChEBI" id="CHEBI:47961"/>
        <dbReference type="ChEBI" id="CHEBI:87491"/>
        <dbReference type="EC" id="5.3.3.10"/>
    </reaction>
</comment>
<dbReference type="InterPro" id="IPR036663">
    <property type="entry name" value="Fumarylacetoacetase_C_sf"/>
</dbReference>
<comment type="pathway">
    <text evidence="7">Aromatic compound metabolism; 4-hydroxyphenylacetate degradation; pyruvate and succinate semialdehyde from 4-hydroxyphenylacetate: step 5/7.</text>
</comment>
<dbReference type="GO" id="GO:0016787">
    <property type="term" value="F:hydrolase activity"/>
    <property type="evidence" value="ECO:0007669"/>
    <property type="project" value="UniProtKB-KW"/>
</dbReference>
<evidence type="ECO:0000313" key="9">
    <source>
        <dbReference type="EMBL" id="XDL15947.1"/>
    </source>
</evidence>
<dbReference type="AlphaFoldDB" id="A0AB39IJC7"/>